<feature type="domain" description="Mediator complex subunit Med16 N-terminal" evidence="2">
    <location>
        <begin position="151"/>
        <end position="276"/>
    </location>
</feature>
<dbReference type="InterPro" id="IPR021665">
    <property type="entry name" value="Mediator_Med16_N"/>
</dbReference>
<dbReference type="GO" id="GO:0016592">
    <property type="term" value="C:mediator complex"/>
    <property type="evidence" value="ECO:0007669"/>
    <property type="project" value="InterPro"/>
</dbReference>
<evidence type="ECO:0000313" key="3">
    <source>
        <dbReference type="EMBL" id="KAJ1976573.1"/>
    </source>
</evidence>
<gene>
    <name evidence="1" type="primary">MED16</name>
    <name evidence="3" type="ORF">H4R34_003925</name>
</gene>
<keyword evidence="1" id="KW-0539">Nucleus</keyword>
<evidence type="ECO:0000259" key="2">
    <source>
        <dbReference type="Pfam" id="PF11635"/>
    </source>
</evidence>
<comment type="function">
    <text evidence="1">Component of the Mediator complex, a coactivator involved in the regulated transcription of nearly all RNA polymerase II-dependent genes. Mediator functions as a bridge to convey information from gene-specific regulatory proteins to the basal RNA polymerase II transcription machinery. Mediator is recruited to promoters by direct interactions with regulatory proteins and serves as a scaffold for the assembly of a functional preinitiation complex with RNA polymerase II and the general transcription factors.</text>
</comment>
<protein>
    <recommendedName>
        <fullName evidence="1">Mediator of RNA polymerase II transcription subunit 16</fullName>
    </recommendedName>
    <alternativeName>
        <fullName evidence="1">Mediator complex subunit 16</fullName>
    </alternativeName>
</protein>
<dbReference type="AlphaFoldDB" id="A0A9W8AZX8"/>
<keyword evidence="1" id="KW-0805">Transcription regulation</keyword>
<dbReference type="Proteomes" id="UP001151582">
    <property type="component" value="Unassembled WGS sequence"/>
</dbReference>
<keyword evidence="1" id="KW-0804">Transcription</keyword>
<comment type="subunit">
    <text evidence="1">Component of the Mediator complex.</text>
</comment>
<name>A0A9W8AZX8_9FUNG</name>
<accession>A0A9W8AZX8</accession>
<evidence type="ECO:0000313" key="4">
    <source>
        <dbReference type="Proteomes" id="UP001151582"/>
    </source>
</evidence>
<keyword evidence="1" id="KW-0010">Activator</keyword>
<comment type="similarity">
    <text evidence="1">Belongs to the Mediator complex subunit 16 family.</text>
</comment>
<comment type="caution">
    <text evidence="3">The sequence shown here is derived from an EMBL/GenBank/DDBJ whole genome shotgun (WGS) entry which is preliminary data.</text>
</comment>
<dbReference type="OrthoDB" id="4139168at2759"/>
<proteinExistence type="inferred from homology"/>
<dbReference type="EMBL" id="JANBQB010000418">
    <property type="protein sequence ID" value="KAJ1976573.1"/>
    <property type="molecule type" value="Genomic_DNA"/>
</dbReference>
<comment type="subcellular location">
    <subcellularLocation>
        <location evidence="1">Nucleus</location>
    </subcellularLocation>
</comment>
<dbReference type="Pfam" id="PF11635">
    <property type="entry name" value="Med16_N"/>
    <property type="match status" value="1"/>
</dbReference>
<sequence>MDSEAMPPPRLGFPSPADLSSPAAPAAYSLVRSHSVSALFPTAAEPVRSFKRSVSAVLSQPPLSNNANGPTAVPLTPTSVTRPLDLEQLAREFIPGDCVPGQAHSYHKHPNLPVAAVLDHLGHIGVYRSPATLFTVTPPRPRQLVYETALQQPIVAFRWLPSERVYQTQSAPADQRQSITQLTRGPLCGPRNPYGPLAFVVVTAVGEVHFCYQFDGAFFTTTACPLAGAGVQDPTVDAIARASLAFTRRGQCIVATSRPESSFGSHTIQVHSLALEFAAFPPTVQARLLCHFSAMVAPSSDGSVPPLAVGNYVIEQLLVQTEAAVTTSLEATALISTLLFPRAPLDGPPLLQTWVLRPHTMDLPAVIQRQLTPDQASQCAAHLQCDVVQMLAQQPMMGNGGALALAPVAGWSASRTYLGVVTRYGQLRVYDPISLQEEGLFSTRVPIENIAVAKPFEAVFLSTNALMVYGLTPTGDVYSLPVIAWDTVPVDHYSTVLTQVACALAEAVLNRAPCLDVVGFSRAIPAALDHMHCLLDGVTTVASARVLATLNNPRLTPGQADALTVKHLIKTLMPLYRDMAGYDTSYSMLFSMAQIMALWDNLATYFDLPEVLSEMATDRWATPAFLRDLPFTLPTLRWVLVLVVNLVRDGHLYFSAVQVGNGIHPLCPLTAPVKQLSASSDASLAVATPTRFACLFVTLCRKTLRQLLALVTLFVQRGEAVVKQRAPPGTLPHFQAFLQFVQSDLPLSLDAIIRFIDQVEAQFEIPPNGSPSVLHHPLVQGHWLATGRAYWRRGLLMPIFHSLDLAPISTALTHCRQSLLELLKDPLITKKVLFYPTQWLDLGTITHTRHLRPPTSSQTVAGQCPAIVHTVLPHRFGPALDPHVRPLNHLDTGGTSAVGESHEQLVSTATGSHPLVELALGPAGWLDVVRKASLPPAALLASQSQPVGQCLYCHRLTLFLSAAGNEPSTSATSDPTSMLLPSWLLRSESGCSCGGPWGNPLLPIVQ</sequence>
<organism evidence="3 4">
    <name type="scientific">Dimargaris verticillata</name>
    <dbReference type="NCBI Taxonomy" id="2761393"/>
    <lineage>
        <taxon>Eukaryota</taxon>
        <taxon>Fungi</taxon>
        <taxon>Fungi incertae sedis</taxon>
        <taxon>Zoopagomycota</taxon>
        <taxon>Kickxellomycotina</taxon>
        <taxon>Dimargaritomycetes</taxon>
        <taxon>Dimargaritales</taxon>
        <taxon>Dimargaritaceae</taxon>
        <taxon>Dimargaris</taxon>
    </lineage>
</organism>
<evidence type="ECO:0000256" key="1">
    <source>
        <dbReference type="RuleBase" id="RU364149"/>
    </source>
</evidence>
<keyword evidence="4" id="KW-1185">Reference proteome</keyword>
<reference evidence="3" key="1">
    <citation type="submission" date="2022-07" db="EMBL/GenBank/DDBJ databases">
        <title>Phylogenomic reconstructions and comparative analyses of Kickxellomycotina fungi.</title>
        <authorList>
            <person name="Reynolds N.K."/>
            <person name="Stajich J.E."/>
            <person name="Barry K."/>
            <person name="Grigoriev I.V."/>
            <person name="Crous P."/>
            <person name="Smith M.E."/>
        </authorList>
    </citation>
    <scope>NUCLEOTIDE SEQUENCE</scope>
    <source>
        <strain evidence="3">RSA 567</strain>
    </source>
</reference>